<gene>
    <name evidence="1" type="ORF">G7068_16045</name>
</gene>
<evidence type="ECO:0000313" key="2">
    <source>
        <dbReference type="Proteomes" id="UP000502677"/>
    </source>
</evidence>
<keyword evidence="2" id="KW-1185">Reference proteome</keyword>
<dbReference type="AlphaFoldDB" id="A0A6G7XJK6"/>
<dbReference type="KEGG" id="lvi:G7068_16045"/>
<evidence type="ECO:0000313" key="1">
    <source>
        <dbReference type="EMBL" id="QIK64558.1"/>
    </source>
</evidence>
<accession>A0A6G7XJK6</accession>
<reference evidence="1 2" key="1">
    <citation type="submission" date="2020-03" db="EMBL/GenBank/DDBJ databases">
        <title>Leucobacter sp. nov., isolated from beetles.</title>
        <authorList>
            <person name="Hyun D.-W."/>
            <person name="Bae J.-W."/>
        </authorList>
    </citation>
    <scope>NUCLEOTIDE SEQUENCE [LARGE SCALE GENOMIC DNA]</scope>
    <source>
        <strain evidence="1 2">HDW9C</strain>
    </source>
</reference>
<name>A0A6G7XJK6_9MICO</name>
<dbReference type="RefSeq" id="WP_166292886.1">
    <property type="nucleotide sequence ID" value="NZ_CP049863.1"/>
</dbReference>
<proteinExistence type="predicted"/>
<protein>
    <submittedName>
        <fullName evidence="1">Uncharacterized protein</fullName>
    </submittedName>
</protein>
<organism evidence="1 2">
    <name type="scientific">Leucobacter viscericola</name>
    <dbReference type="NCBI Taxonomy" id="2714935"/>
    <lineage>
        <taxon>Bacteria</taxon>
        <taxon>Bacillati</taxon>
        <taxon>Actinomycetota</taxon>
        <taxon>Actinomycetes</taxon>
        <taxon>Micrococcales</taxon>
        <taxon>Microbacteriaceae</taxon>
        <taxon>Leucobacter</taxon>
    </lineage>
</organism>
<dbReference type="Proteomes" id="UP000502677">
    <property type="component" value="Chromosome"/>
</dbReference>
<dbReference type="EMBL" id="CP049863">
    <property type="protein sequence ID" value="QIK64558.1"/>
    <property type="molecule type" value="Genomic_DNA"/>
</dbReference>
<sequence length="96" mass="10824">MSEGYTPTTDEIFNLTISVTATEEFKAQRRQEFGRMLAEVERAAAEKAWDDLARIAYPLYEAAEAVYVGHKEPSTLLAPLGKLAAQTNPYQREEEK</sequence>